<feature type="signal peptide" evidence="1">
    <location>
        <begin position="1"/>
        <end position="20"/>
    </location>
</feature>
<gene>
    <name evidence="2" type="ORF">ACFSQZ_01655</name>
</gene>
<dbReference type="EMBL" id="JBHUJC010000003">
    <property type="protein sequence ID" value="MFD2275160.1"/>
    <property type="molecule type" value="Genomic_DNA"/>
</dbReference>
<evidence type="ECO:0000313" key="2">
    <source>
        <dbReference type="EMBL" id="MFD2275160.1"/>
    </source>
</evidence>
<keyword evidence="3" id="KW-1185">Reference proteome</keyword>
<accession>A0ABW5DZX1</accession>
<proteinExistence type="predicted"/>
<name>A0ABW5DZX1_9BACT</name>
<reference evidence="3" key="1">
    <citation type="journal article" date="2019" name="Int. J. Syst. Evol. Microbiol.">
        <title>The Global Catalogue of Microorganisms (GCM) 10K type strain sequencing project: providing services to taxonomists for standard genome sequencing and annotation.</title>
        <authorList>
            <consortium name="The Broad Institute Genomics Platform"/>
            <consortium name="The Broad Institute Genome Sequencing Center for Infectious Disease"/>
            <person name="Wu L."/>
            <person name="Ma J."/>
        </authorList>
    </citation>
    <scope>NUCLEOTIDE SEQUENCE [LARGE SCALE GENOMIC DNA]</scope>
    <source>
        <strain evidence="3">JCM 16545</strain>
    </source>
</reference>
<organism evidence="2 3">
    <name type="scientific">Rubritalea spongiae</name>
    <dbReference type="NCBI Taxonomy" id="430797"/>
    <lineage>
        <taxon>Bacteria</taxon>
        <taxon>Pseudomonadati</taxon>
        <taxon>Verrucomicrobiota</taxon>
        <taxon>Verrucomicrobiia</taxon>
        <taxon>Verrucomicrobiales</taxon>
        <taxon>Rubritaleaceae</taxon>
        <taxon>Rubritalea</taxon>
    </lineage>
</organism>
<feature type="chain" id="PRO_5045812052" description="TraB/GumN family protein" evidence="1">
    <location>
        <begin position="21"/>
        <end position="288"/>
    </location>
</feature>
<dbReference type="RefSeq" id="WP_377094904.1">
    <property type="nucleotide sequence ID" value="NZ_JBHSJM010000001.1"/>
</dbReference>
<protein>
    <recommendedName>
        <fullName evidence="4">TraB/GumN family protein</fullName>
    </recommendedName>
</protein>
<keyword evidence="1" id="KW-0732">Signal</keyword>
<evidence type="ECO:0000313" key="3">
    <source>
        <dbReference type="Proteomes" id="UP001597297"/>
    </source>
</evidence>
<comment type="caution">
    <text evidence="2">The sequence shown here is derived from an EMBL/GenBank/DDBJ whole genome shotgun (WGS) entry which is preliminary data.</text>
</comment>
<evidence type="ECO:0000256" key="1">
    <source>
        <dbReference type="SAM" id="SignalP"/>
    </source>
</evidence>
<sequence>MKFFIITLTAGLLCSYLLSAKEKPSTPVLTEEEITATEFIRVMESENQLSLQTAVTRYTRGVVTVDLIGAVHIADQVYYEALNKNFKNYQVVLFEMVGGEMLGQGRPIPKVAKGEGALGFLGTAYEKAQQLLKLSGQKDQIDYTAENLLHADLTIAEFQALQKERKESLLGFALQQALVSKPSKNQPSSVAFLLALMTKDANKLKRMMMDTLGDGDTNISKIAGDNVIISDRNKKCLDVMQQQVAEGQNKIGIFYGAAHFPDMEKRLKDLGFSQTEQTWLDAWVVPNK</sequence>
<dbReference type="Proteomes" id="UP001597297">
    <property type="component" value="Unassembled WGS sequence"/>
</dbReference>
<dbReference type="PANTHER" id="PTHR35757">
    <property type="entry name" value="THERMOSOME SUBUNIT GAMMA"/>
    <property type="match status" value="1"/>
</dbReference>
<dbReference type="PANTHER" id="PTHR35757:SF1">
    <property type="entry name" value="THERMOSOME SUBUNIT GAMMA"/>
    <property type="match status" value="1"/>
</dbReference>
<evidence type="ECO:0008006" key="4">
    <source>
        <dbReference type="Google" id="ProtNLM"/>
    </source>
</evidence>